<feature type="disulfide bond" evidence="6">
    <location>
        <begin position="144"/>
        <end position="161"/>
    </location>
</feature>
<proteinExistence type="inferred from homology"/>
<dbReference type="Pfam" id="PF00335">
    <property type="entry name" value="Tetraspanin"/>
    <property type="match status" value="1"/>
</dbReference>
<feature type="transmembrane region" description="Helical" evidence="7">
    <location>
        <begin position="12"/>
        <end position="31"/>
    </location>
</feature>
<dbReference type="PANTHER" id="PTHR19282:SF515">
    <property type="entry name" value="TETRASPANIN"/>
    <property type="match status" value="1"/>
</dbReference>
<dbReference type="InterPro" id="IPR000301">
    <property type="entry name" value="Tetraspanin_animals"/>
</dbReference>
<evidence type="ECO:0000313" key="9">
    <source>
        <dbReference type="Proteomes" id="UP001497525"/>
    </source>
</evidence>
<dbReference type="PRINTS" id="PR00259">
    <property type="entry name" value="TMFOUR"/>
</dbReference>
<dbReference type="PIRSF" id="PIRSF002419">
    <property type="entry name" value="Tetraspanin"/>
    <property type="match status" value="1"/>
</dbReference>
<keyword evidence="3 7" id="KW-0812">Transmembrane</keyword>
<name>A0AAV2TTA0_CALDB</name>
<keyword evidence="4 7" id="KW-1133">Transmembrane helix</keyword>
<evidence type="ECO:0000256" key="6">
    <source>
        <dbReference type="PIRSR" id="PIRSR002419-1"/>
    </source>
</evidence>
<dbReference type="PANTHER" id="PTHR19282">
    <property type="entry name" value="TETRASPANIN"/>
    <property type="match status" value="1"/>
</dbReference>
<evidence type="ECO:0000313" key="8">
    <source>
        <dbReference type="EMBL" id="CAL5140639.1"/>
    </source>
</evidence>
<comment type="similarity">
    <text evidence="2 7">Belongs to the tetraspanin (TM4SF) family.</text>
</comment>
<dbReference type="GO" id="GO:0005886">
    <property type="term" value="C:plasma membrane"/>
    <property type="evidence" value="ECO:0007669"/>
    <property type="project" value="TreeGrafter"/>
</dbReference>
<dbReference type="AlphaFoldDB" id="A0AAV2TTA0"/>
<feature type="transmembrane region" description="Helical" evidence="7">
    <location>
        <begin position="180"/>
        <end position="204"/>
    </location>
</feature>
<evidence type="ECO:0000256" key="1">
    <source>
        <dbReference type="ARBA" id="ARBA00004141"/>
    </source>
</evidence>
<evidence type="ECO:0000256" key="4">
    <source>
        <dbReference type="ARBA" id="ARBA00022989"/>
    </source>
</evidence>
<keyword evidence="6" id="KW-1015">Disulfide bond</keyword>
<organism evidence="8 9">
    <name type="scientific">Calicophoron daubneyi</name>
    <name type="common">Rumen fluke</name>
    <name type="synonym">Paramphistomum daubneyi</name>
    <dbReference type="NCBI Taxonomy" id="300641"/>
    <lineage>
        <taxon>Eukaryota</taxon>
        <taxon>Metazoa</taxon>
        <taxon>Spiralia</taxon>
        <taxon>Lophotrochozoa</taxon>
        <taxon>Platyhelminthes</taxon>
        <taxon>Trematoda</taxon>
        <taxon>Digenea</taxon>
        <taxon>Plagiorchiida</taxon>
        <taxon>Pronocephalata</taxon>
        <taxon>Paramphistomoidea</taxon>
        <taxon>Paramphistomidae</taxon>
        <taxon>Calicophoron</taxon>
    </lineage>
</organism>
<evidence type="ECO:0000256" key="5">
    <source>
        <dbReference type="ARBA" id="ARBA00023136"/>
    </source>
</evidence>
<evidence type="ECO:0000256" key="2">
    <source>
        <dbReference type="ARBA" id="ARBA00006840"/>
    </source>
</evidence>
<reference evidence="8" key="1">
    <citation type="submission" date="2024-06" db="EMBL/GenBank/DDBJ databases">
        <authorList>
            <person name="Liu X."/>
            <person name="Lenzi L."/>
            <person name="Haldenby T S."/>
            <person name="Uol C."/>
        </authorList>
    </citation>
    <scope>NUCLEOTIDE SEQUENCE</scope>
</reference>
<dbReference type="Gene3D" id="1.10.1450.10">
    <property type="entry name" value="Tetraspanin"/>
    <property type="match status" value="1"/>
</dbReference>
<dbReference type="Proteomes" id="UP001497525">
    <property type="component" value="Unassembled WGS sequence"/>
</dbReference>
<dbReference type="InterPro" id="IPR008952">
    <property type="entry name" value="Tetraspanin_EC2_sf"/>
</dbReference>
<feature type="transmembrane region" description="Helical" evidence="7">
    <location>
        <begin position="83"/>
        <end position="104"/>
    </location>
</feature>
<evidence type="ECO:0000256" key="3">
    <source>
        <dbReference type="ARBA" id="ARBA00022692"/>
    </source>
</evidence>
<sequence length="213" mass="23716">MGCGEKCQQSYLIILNVITLLIGLALLVVGIYAEVEMRKLVAGNFNEADIIFIFTIVLGALFLLLGVFGFCGACRKSLCCLKLYLIFASILFLFSIAVAITGYVKRDQAKTFLESGMYQTYSGYKNVTAYKSAIDFMQKTLKCCGVTGKWYEKWGPEPKQCKLYYKGCLDALAELVKKSMVISASVVLVFTVLLIMGIAAGIYLHREIMNEYE</sequence>
<comment type="subcellular location">
    <subcellularLocation>
        <location evidence="1 7">Membrane</location>
        <topology evidence="1 7">Multi-pass membrane protein</topology>
    </subcellularLocation>
</comment>
<dbReference type="InterPro" id="IPR018499">
    <property type="entry name" value="Tetraspanin/Peripherin"/>
</dbReference>
<evidence type="ECO:0000256" key="7">
    <source>
        <dbReference type="RuleBase" id="RU361218"/>
    </source>
</evidence>
<keyword evidence="5 7" id="KW-0472">Membrane</keyword>
<comment type="caution">
    <text evidence="8">The sequence shown here is derived from an EMBL/GenBank/DDBJ whole genome shotgun (WGS) entry which is preliminary data.</text>
</comment>
<feature type="transmembrane region" description="Helical" evidence="7">
    <location>
        <begin position="51"/>
        <end position="71"/>
    </location>
</feature>
<dbReference type="EMBL" id="CAXLJL010000756">
    <property type="protein sequence ID" value="CAL5140639.1"/>
    <property type="molecule type" value="Genomic_DNA"/>
</dbReference>
<gene>
    <name evidence="8" type="ORF">CDAUBV1_LOCUS15941</name>
</gene>
<protein>
    <recommendedName>
        <fullName evidence="7">Tetraspanin</fullName>
    </recommendedName>
</protein>
<dbReference type="SUPFAM" id="SSF48652">
    <property type="entry name" value="Tetraspanin"/>
    <property type="match status" value="1"/>
</dbReference>
<dbReference type="CDD" id="cd03127">
    <property type="entry name" value="tetraspanin_LEL"/>
    <property type="match status" value="1"/>
</dbReference>
<accession>A0AAV2TTA0</accession>